<protein>
    <submittedName>
        <fullName evidence="2">Uncharacterized protein</fullName>
    </submittedName>
</protein>
<sequence length="186" mass="19958">MSAEPTDKAFDMSSKQAKTAVKPNLLDPTGDTRGSFQCHSESSQVEDSQNTAQEIAISPEEQANLRTENSILRAECERLETNWDELFESLGEKQARLMGRLDKLQSHKQRLVEQLSQIREKRNTGAGKSGAGESGAEESGAEESGAEESGAEESGAEESEAEESGAEESGAEESGAEESGARESDD</sequence>
<dbReference type="VEuPathDB" id="FungiDB:P168DRAFT_281225"/>
<organism evidence="2 3">
    <name type="scientific">Aspergillus campestris (strain IBT 28561)</name>
    <dbReference type="NCBI Taxonomy" id="1392248"/>
    <lineage>
        <taxon>Eukaryota</taxon>
        <taxon>Fungi</taxon>
        <taxon>Dikarya</taxon>
        <taxon>Ascomycota</taxon>
        <taxon>Pezizomycotina</taxon>
        <taxon>Eurotiomycetes</taxon>
        <taxon>Eurotiomycetidae</taxon>
        <taxon>Eurotiales</taxon>
        <taxon>Aspergillaceae</taxon>
        <taxon>Aspergillus</taxon>
        <taxon>Aspergillus subgen. Circumdati</taxon>
    </lineage>
</organism>
<feature type="region of interest" description="Disordered" evidence="1">
    <location>
        <begin position="112"/>
        <end position="186"/>
    </location>
</feature>
<accession>A0A2I1D4T2</accession>
<dbReference type="EMBL" id="MSFM01000005">
    <property type="protein sequence ID" value="PKY04870.1"/>
    <property type="molecule type" value="Genomic_DNA"/>
</dbReference>
<gene>
    <name evidence="2" type="ORF">P168DRAFT_281225</name>
</gene>
<keyword evidence="3" id="KW-1185">Reference proteome</keyword>
<name>A0A2I1D4T2_ASPC2</name>
<dbReference type="OrthoDB" id="10428853at2759"/>
<reference evidence="2" key="1">
    <citation type="submission" date="2016-12" db="EMBL/GenBank/DDBJ databases">
        <title>The genomes of Aspergillus section Nigri reveals drivers in fungal speciation.</title>
        <authorList>
            <consortium name="DOE Joint Genome Institute"/>
            <person name="Vesth T.C."/>
            <person name="Nybo J."/>
            <person name="Theobald S."/>
            <person name="Brandl J."/>
            <person name="Frisvad J.C."/>
            <person name="Nielsen K.F."/>
            <person name="Lyhne E.K."/>
            <person name="Kogle M.E."/>
            <person name="Kuo A."/>
            <person name="Riley R."/>
            <person name="Clum A."/>
            <person name="Nolan M."/>
            <person name="Lipzen A."/>
            <person name="Salamov A."/>
            <person name="Henrissat B."/>
            <person name="Wiebenga A."/>
            <person name="De vries R.P."/>
            <person name="Grigoriev I.V."/>
            <person name="Mortensen U.H."/>
            <person name="Andersen M.R."/>
            <person name="Baker S.E."/>
        </authorList>
    </citation>
    <scope>NUCLEOTIDE SEQUENCE</scope>
    <source>
        <strain evidence="2">IBT 28561</strain>
    </source>
</reference>
<feature type="compositionally biased region" description="Acidic residues" evidence="1">
    <location>
        <begin position="135"/>
        <end position="176"/>
    </location>
</feature>
<dbReference type="AlphaFoldDB" id="A0A2I1D4T2"/>
<evidence type="ECO:0000313" key="3">
    <source>
        <dbReference type="Proteomes" id="UP000234254"/>
    </source>
</evidence>
<dbReference type="RefSeq" id="XP_024693464.1">
    <property type="nucleotide sequence ID" value="XM_024835916.1"/>
</dbReference>
<feature type="compositionally biased region" description="Basic and acidic residues" evidence="1">
    <location>
        <begin position="1"/>
        <end position="10"/>
    </location>
</feature>
<proteinExistence type="predicted"/>
<feature type="region of interest" description="Disordered" evidence="1">
    <location>
        <begin position="1"/>
        <end position="52"/>
    </location>
</feature>
<evidence type="ECO:0000313" key="2">
    <source>
        <dbReference type="EMBL" id="PKY04870.1"/>
    </source>
</evidence>
<dbReference type="GeneID" id="36543440"/>
<evidence type="ECO:0000256" key="1">
    <source>
        <dbReference type="SAM" id="MobiDB-lite"/>
    </source>
</evidence>
<comment type="caution">
    <text evidence="2">The sequence shown here is derived from an EMBL/GenBank/DDBJ whole genome shotgun (WGS) entry which is preliminary data.</text>
</comment>
<feature type="compositionally biased region" description="Polar residues" evidence="1">
    <location>
        <begin position="32"/>
        <end position="52"/>
    </location>
</feature>
<dbReference type="Proteomes" id="UP000234254">
    <property type="component" value="Unassembled WGS sequence"/>
</dbReference>